<reference evidence="2 3" key="1">
    <citation type="submission" date="2019-10" db="EMBL/GenBank/DDBJ databases">
        <title>Streptomyces sp. strain GY16 isolated from leaves of Broussonetia papyrifera.</title>
        <authorList>
            <person name="Mo P."/>
        </authorList>
    </citation>
    <scope>NUCLEOTIDE SEQUENCE [LARGE SCALE GENOMIC DNA]</scope>
    <source>
        <strain evidence="2 3">GY16</strain>
    </source>
</reference>
<evidence type="ECO:0000256" key="1">
    <source>
        <dbReference type="SAM" id="MobiDB-lite"/>
    </source>
</evidence>
<evidence type="ECO:0008006" key="4">
    <source>
        <dbReference type="Google" id="ProtNLM"/>
    </source>
</evidence>
<dbReference type="AlphaFoldDB" id="A0A5P8KE01"/>
<evidence type="ECO:0000313" key="3">
    <source>
        <dbReference type="Proteomes" id="UP000327294"/>
    </source>
</evidence>
<sequence>MSTNENAVALRFADRGAARQAFGDLTRLGSAAEVRGAVLMERLEDGTVCVPAVLETAPGWNAEVGGLVGSLMGVLDGPLGMTVGWGIGAMIGDGHDHRPSTGATGAAGTVAAVTSDLPPGGTVVLVEVGESDPEALNLLAMNYDAVLERGSADAVRAELKTMEQVAELVREQEARGRRERGIAEAAETAGRRGGPAENGGVPPRRQLAA</sequence>
<dbReference type="EMBL" id="CP045096">
    <property type="protein sequence ID" value="QFR01554.1"/>
    <property type="molecule type" value="Genomic_DNA"/>
</dbReference>
<feature type="region of interest" description="Disordered" evidence="1">
    <location>
        <begin position="171"/>
        <end position="209"/>
    </location>
</feature>
<dbReference type="Proteomes" id="UP000327294">
    <property type="component" value="Chromosome"/>
</dbReference>
<dbReference type="KEGG" id="sphv:F9278_41290"/>
<organism evidence="2 3">
    <name type="scientific">Streptomyces phaeolivaceus</name>
    <dbReference type="NCBI Taxonomy" id="2653200"/>
    <lineage>
        <taxon>Bacteria</taxon>
        <taxon>Bacillati</taxon>
        <taxon>Actinomycetota</taxon>
        <taxon>Actinomycetes</taxon>
        <taxon>Kitasatosporales</taxon>
        <taxon>Streptomycetaceae</taxon>
        <taxon>Streptomyces</taxon>
    </lineage>
</organism>
<protein>
    <recommendedName>
        <fullName evidence="4">DUF1269 domain-containing protein</fullName>
    </recommendedName>
</protein>
<gene>
    <name evidence="2" type="ORF">F9278_41290</name>
</gene>
<keyword evidence="3" id="KW-1185">Reference proteome</keyword>
<feature type="compositionally biased region" description="Basic and acidic residues" evidence="1">
    <location>
        <begin position="171"/>
        <end position="182"/>
    </location>
</feature>
<evidence type="ECO:0000313" key="2">
    <source>
        <dbReference type="EMBL" id="QFR01554.1"/>
    </source>
</evidence>
<dbReference type="RefSeq" id="WP_152172881.1">
    <property type="nucleotide sequence ID" value="NZ_CP045096.1"/>
</dbReference>
<name>A0A5P8KE01_9ACTN</name>
<accession>A0A5P8KE01</accession>
<proteinExistence type="predicted"/>